<dbReference type="GO" id="GO:0006465">
    <property type="term" value="P:signal peptide processing"/>
    <property type="evidence" value="ECO:0007669"/>
    <property type="project" value="InterPro"/>
</dbReference>
<keyword evidence="6" id="KW-0472">Membrane</keyword>
<sequence>MTGSNKKELPISAEVKLLVMKIVMIILFLIMLFTFLFGIMKEPDNMMNPAIKEGDLVIYYRLDKDYLAGDVVMVKYDGEISPKRVVAVAGDTVEITDEGLVVNGYVQQEKDIYTETLPYKGKVSYPLKIKEGQVFVLGDNRPYSLDSRNYGPVSTDAIKGQVITVIRRRGI</sequence>
<reference evidence="8 9" key="1">
    <citation type="submission" date="2020-08" db="EMBL/GenBank/DDBJ databases">
        <title>Genomic Encyclopedia of Type Strains, Phase IV (KMG-IV): sequencing the most valuable type-strain genomes for metagenomic binning, comparative biology and taxonomic classification.</title>
        <authorList>
            <person name="Goeker M."/>
        </authorList>
    </citation>
    <scope>NUCLEOTIDE SEQUENCE [LARGE SCALE GENOMIC DNA]</scope>
    <source>
        <strain evidence="8 9">DSM 25799</strain>
    </source>
</reference>
<dbReference type="SUPFAM" id="SSF51306">
    <property type="entry name" value="LexA/Signal peptidase"/>
    <property type="match status" value="1"/>
</dbReference>
<keyword evidence="9" id="KW-1185">Reference proteome</keyword>
<dbReference type="PROSITE" id="PS00761">
    <property type="entry name" value="SPASE_I_3"/>
    <property type="match status" value="1"/>
</dbReference>
<dbReference type="GO" id="GO:0009003">
    <property type="term" value="F:signal peptidase activity"/>
    <property type="evidence" value="ECO:0007669"/>
    <property type="project" value="UniProtKB-EC"/>
</dbReference>
<accession>A0A7W8CZJ4</accession>
<dbReference type="PANTHER" id="PTHR43390">
    <property type="entry name" value="SIGNAL PEPTIDASE I"/>
    <property type="match status" value="1"/>
</dbReference>
<evidence type="ECO:0000259" key="7">
    <source>
        <dbReference type="Pfam" id="PF10502"/>
    </source>
</evidence>
<feature type="transmembrane region" description="Helical" evidence="6">
    <location>
        <begin position="18"/>
        <end position="39"/>
    </location>
</feature>
<evidence type="ECO:0000313" key="8">
    <source>
        <dbReference type="EMBL" id="MBB5183227.1"/>
    </source>
</evidence>
<proteinExistence type="inferred from homology"/>
<dbReference type="Gene3D" id="2.10.109.10">
    <property type="entry name" value="Umud Fragment, subunit A"/>
    <property type="match status" value="1"/>
</dbReference>
<dbReference type="InterPro" id="IPR000223">
    <property type="entry name" value="Pept_S26A_signal_pept_1"/>
</dbReference>
<dbReference type="RefSeq" id="WP_183328523.1">
    <property type="nucleotide sequence ID" value="NZ_JACHHK010000004.1"/>
</dbReference>
<dbReference type="InterPro" id="IPR036286">
    <property type="entry name" value="LexA/Signal_pep-like_sf"/>
</dbReference>
<organism evidence="8 9">
    <name type="scientific">Catenisphaera adipataccumulans</name>
    <dbReference type="NCBI Taxonomy" id="700500"/>
    <lineage>
        <taxon>Bacteria</taxon>
        <taxon>Bacillati</taxon>
        <taxon>Bacillota</taxon>
        <taxon>Erysipelotrichia</taxon>
        <taxon>Erysipelotrichales</taxon>
        <taxon>Erysipelotrichaceae</taxon>
        <taxon>Catenisphaera</taxon>
    </lineage>
</organism>
<keyword evidence="5 6" id="KW-0378">Hydrolase</keyword>
<dbReference type="PRINTS" id="PR00727">
    <property type="entry name" value="LEADERPTASE"/>
</dbReference>
<comment type="subcellular location">
    <subcellularLocation>
        <location evidence="2">Cell membrane</location>
        <topology evidence="2">Single-pass type II membrane protein</topology>
    </subcellularLocation>
    <subcellularLocation>
        <location evidence="6">Membrane</location>
        <topology evidence="6">Single-pass type II membrane protein</topology>
    </subcellularLocation>
</comment>
<evidence type="ECO:0000256" key="6">
    <source>
        <dbReference type="RuleBase" id="RU362042"/>
    </source>
</evidence>
<dbReference type="PANTHER" id="PTHR43390:SF1">
    <property type="entry name" value="CHLOROPLAST PROCESSING PEPTIDASE"/>
    <property type="match status" value="1"/>
</dbReference>
<evidence type="ECO:0000256" key="2">
    <source>
        <dbReference type="ARBA" id="ARBA00004401"/>
    </source>
</evidence>
<keyword evidence="6" id="KW-0812">Transmembrane</keyword>
<name>A0A7W8CZJ4_9FIRM</name>
<dbReference type="AlphaFoldDB" id="A0A7W8CZJ4"/>
<evidence type="ECO:0000256" key="1">
    <source>
        <dbReference type="ARBA" id="ARBA00000677"/>
    </source>
</evidence>
<dbReference type="InterPro" id="IPR019533">
    <property type="entry name" value="Peptidase_S26"/>
</dbReference>
<feature type="domain" description="Peptidase S26" evidence="7">
    <location>
        <begin position="19"/>
        <end position="164"/>
    </location>
</feature>
<dbReference type="Proteomes" id="UP000539953">
    <property type="component" value="Unassembled WGS sequence"/>
</dbReference>
<dbReference type="NCBIfam" id="TIGR02227">
    <property type="entry name" value="sigpep_I_bact"/>
    <property type="match status" value="1"/>
</dbReference>
<comment type="catalytic activity">
    <reaction evidence="1 6">
        <text>Cleavage of hydrophobic, N-terminal signal or leader sequences from secreted and periplasmic proteins.</text>
        <dbReference type="EC" id="3.4.21.89"/>
    </reaction>
</comment>
<evidence type="ECO:0000256" key="5">
    <source>
        <dbReference type="ARBA" id="ARBA00022801"/>
    </source>
</evidence>
<dbReference type="Pfam" id="PF10502">
    <property type="entry name" value="Peptidase_S26"/>
    <property type="match status" value="1"/>
</dbReference>
<keyword evidence="6" id="KW-0645">Protease</keyword>
<dbReference type="CDD" id="cd06530">
    <property type="entry name" value="S26_SPase_I"/>
    <property type="match status" value="1"/>
</dbReference>
<evidence type="ECO:0000313" key="9">
    <source>
        <dbReference type="Proteomes" id="UP000539953"/>
    </source>
</evidence>
<keyword evidence="6" id="KW-1133">Transmembrane helix</keyword>
<gene>
    <name evidence="8" type="ORF">HNQ47_001248</name>
</gene>
<protein>
    <recommendedName>
        <fullName evidence="4 6">Signal peptidase I</fullName>
        <ecNumber evidence="4 6">3.4.21.89</ecNumber>
    </recommendedName>
</protein>
<dbReference type="EC" id="3.4.21.89" evidence="4 6"/>
<evidence type="ECO:0000256" key="4">
    <source>
        <dbReference type="ARBA" id="ARBA00013208"/>
    </source>
</evidence>
<comment type="caution">
    <text evidence="8">The sequence shown here is derived from an EMBL/GenBank/DDBJ whole genome shotgun (WGS) entry which is preliminary data.</text>
</comment>
<dbReference type="GO" id="GO:0004252">
    <property type="term" value="F:serine-type endopeptidase activity"/>
    <property type="evidence" value="ECO:0007669"/>
    <property type="project" value="InterPro"/>
</dbReference>
<comment type="similarity">
    <text evidence="3 6">Belongs to the peptidase S26 family.</text>
</comment>
<evidence type="ECO:0000256" key="3">
    <source>
        <dbReference type="ARBA" id="ARBA00009370"/>
    </source>
</evidence>
<dbReference type="GO" id="GO:0005886">
    <property type="term" value="C:plasma membrane"/>
    <property type="evidence" value="ECO:0007669"/>
    <property type="project" value="UniProtKB-SubCell"/>
</dbReference>
<dbReference type="InterPro" id="IPR019758">
    <property type="entry name" value="Pept_S26A_signal_pept_1_CS"/>
</dbReference>
<dbReference type="EMBL" id="JACHHK010000004">
    <property type="protein sequence ID" value="MBB5183227.1"/>
    <property type="molecule type" value="Genomic_DNA"/>
</dbReference>